<name>A0A6J5M8I5_9CAUD</name>
<proteinExistence type="predicted"/>
<organism evidence="1">
    <name type="scientific">uncultured Caudovirales phage</name>
    <dbReference type="NCBI Taxonomy" id="2100421"/>
    <lineage>
        <taxon>Viruses</taxon>
        <taxon>Duplodnaviria</taxon>
        <taxon>Heunggongvirae</taxon>
        <taxon>Uroviricota</taxon>
        <taxon>Caudoviricetes</taxon>
        <taxon>Peduoviridae</taxon>
        <taxon>Maltschvirus</taxon>
        <taxon>Maltschvirus maltsch</taxon>
    </lineage>
</organism>
<gene>
    <name evidence="1" type="ORF">UFOVP449_53</name>
</gene>
<accession>A0A6J5M8I5</accession>
<dbReference type="EMBL" id="LR796420">
    <property type="protein sequence ID" value="CAB4142501.1"/>
    <property type="molecule type" value="Genomic_DNA"/>
</dbReference>
<sequence length="215" mass="24943">MKQKTEKELRANYDKFLAIVKKYFTGERLERLLHMYSESELGGNLTVSPASGNAGYHNCYPGGYIDHIFNVCRNALKVKAFFTELGGKPDFTDEELIFCALHHDLGKLGTKGNMHYVLNESEWHVKNKGEVYTKNPNMVYMTITDRTFFTLQHYGIRISEKEYFGIKLTDGMYDEDNTKYLKVFDPKKAMRFNLAHVMHWADHMSTVVESQENTI</sequence>
<evidence type="ECO:0000313" key="1">
    <source>
        <dbReference type="EMBL" id="CAB4142501.1"/>
    </source>
</evidence>
<protein>
    <submittedName>
        <fullName evidence="1">Uncharacterized protein</fullName>
    </submittedName>
</protein>
<reference evidence="1" key="1">
    <citation type="submission" date="2020-04" db="EMBL/GenBank/DDBJ databases">
        <authorList>
            <person name="Chiriac C."/>
            <person name="Salcher M."/>
            <person name="Ghai R."/>
            <person name="Kavagutti S V."/>
        </authorList>
    </citation>
    <scope>NUCLEOTIDE SEQUENCE</scope>
</reference>
<dbReference type="SUPFAM" id="SSF109604">
    <property type="entry name" value="HD-domain/PDEase-like"/>
    <property type="match status" value="1"/>
</dbReference>